<dbReference type="HAMAP" id="MF_01151">
    <property type="entry name" value="GrpE"/>
    <property type="match status" value="1"/>
</dbReference>
<dbReference type="Gene3D" id="2.30.22.10">
    <property type="entry name" value="Head domain of nucleotide exchange factor GrpE"/>
    <property type="match status" value="1"/>
</dbReference>
<dbReference type="PRINTS" id="PR00773">
    <property type="entry name" value="GRPEPROTEIN"/>
</dbReference>
<comment type="similarity">
    <text evidence="2">Belongs to the GrpE family.</text>
</comment>
<dbReference type="GO" id="GO:0051087">
    <property type="term" value="F:protein-folding chaperone binding"/>
    <property type="evidence" value="ECO:0007669"/>
    <property type="project" value="InterPro"/>
</dbReference>
<dbReference type="InterPro" id="IPR000740">
    <property type="entry name" value="GrpE"/>
</dbReference>
<dbReference type="FunFam" id="2.30.22.10:FF:000001">
    <property type="entry name" value="Protein GrpE"/>
    <property type="match status" value="1"/>
</dbReference>
<dbReference type="Gene3D" id="3.90.20.20">
    <property type="match status" value="1"/>
</dbReference>
<accession>A0A645BDU5</accession>
<feature type="coiled-coil region" evidence="7">
    <location>
        <begin position="42"/>
        <end position="87"/>
    </location>
</feature>
<dbReference type="GO" id="GO:0000774">
    <property type="term" value="F:adenyl-nucleotide exchange factor activity"/>
    <property type="evidence" value="ECO:0007669"/>
    <property type="project" value="InterPro"/>
</dbReference>
<evidence type="ECO:0000256" key="2">
    <source>
        <dbReference type="ARBA" id="ARBA00009054"/>
    </source>
</evidence>
<dbReference type="CDD" id="cd00446">
    <property type="entry name" value="GrpE"/>
    <property type="match status" value="1"/>
</dbReference>
<reference evidence="8" key="1">
    <citation type="submission" date="2019-08" db="EMBL/GenBank/DDBJ databases">
        <authorList>
            <person name="Kucharzyk K."/>
            <person name="Murdoch R.W."/>
            <person name="Higgins S."/>
            <person name="Loffler F."/>
        </authorList>
    </citation>
    <scope>NUCLEOTIDE SEQUENCE</scope>
</reference>
<dbReference type="GO" id="GO:0006457">
    <property type="term" value="P:protein folding"/>
    <property type="evidence" value="ECO:0007669"/>
    <property type="project" value="InterPro"/>
</dbReference>
<comment type="caution">
    <text evidence="8">The sequence shown here is derived from an EMBL/GenBank/DDBJ whole genome shotgun (WGS) entry which is preliminary data.</text>
</comment>
<evidence type="ECO:0000256" key="6">
    <source>
        <dbReference type="ARBA" id="ARBA00023186"/>
    </source>
</evidence>
<dbReference type="NCBIfam" id="NF010738">
    <property type="entry name" value="PRK14140.1"/>
    <property type="match status" value="1"/>
</dbReference>
<sequence>MAETNTDEKVVKTDQQKEVKDDVVNECCDDINKKHSASKKKEDKEHLKIKELEHEIDELNSKLAGVKNEYYRAYADAENTKKRLQQDFEMRSKYLIQSFATEILPAIDNLERALENADKDSPLYVGVDMVNQQLINALKKEGVEEIPALGTAFDPNYHHAILTEKREGVEPNVVIEVLQKGYKLKDRILRATLVKVSE</sequence>
<organism evidence="8">
    <name type="scientific">bioreactor metagenome</name>
    <dbReference type="NCBI Taxonomy" id="1076179"/>
    <lineage>
        <taxon>unclassified sequences</taxon>
        <taxon>metagenomes</taxon>
        <taxon>ecological metagenomes</taxon>
    </lineage>
</organism>
<evidence type="ECO:0000256" key="1">
    <source>
        <dbReference type="ARBA" id="ARBA00004496"/>
    </source>
</evidence>
<dbReference type="EMBL" id="VSSQ01018293">
    <property type="protein sequence ID" value="MPM61353.1"/>
    <property type="molecule type" value="Genomic_DNA"/>
</dbReference>
<dbReference type="InterPro" id="IPR009012">
    <property type="entry name" value="GrpE_head"/>
</dbReference>
<dbReference type="PANTHER" id="PTHR21237:SF23">
    <property type="entry name" value="GRPE PROTEIN HOMOLOG, MITOCHONDRIAL"/>
    <property type="match status" value="1"/>
</dbReference>
<comment type="subunit">
    <text evidence="3">Homodimer.</text>
</comment>
<dbReference type="PROSITE" id="PS01071">
    <property type="entry name" value="GRPE"/>
    <property type="match status" value="1"/>
</dbReference>
<dbReference type="PANTHER" id="PTHR21237">
    <property type="entry name" value="GRPE PROTEIN"/>
    <property type="match status" value="1"/>
</dbReference>
<name>A0A645BDU5_9ZZZZ</name>
<dbReference type="SUPFAM" id="SSF58014">
    <property type="entry name" value="Coiled-coil domain of nucleotide exchange factor GrpE"/>
    <property type="match status" value="1"/>
</dbReference>
<evidence type="ECO:0000256" key="3">
    <source>
        <dbReference type="ARBA" id="ARBA00011738"/>
    </source>
</evidence>
<keyword evidence="4" id="KW-0963">Cytoplasm</keyword>
<evidence type="ECO:0000313" key="8">
    <source>
        <dbReference type="EMBL" id="MPM61353.1"/>
    </source>
</evidence>
<dbReference type="GO" id="GO:0042803">
    <property type="term" value="F:protein homodimerization activity"/>
    <property type="evidence" value="ECO:0007669"/>
    <property type="project" value="InterPro"/>
</dbReference>
<keyword evidence="7" id="KW-0175">Coiled coil</keyword>
<protein>
    <submittedName>
        <fullName evidence="8">Protein GrpE</fullName>
    </submittedName>
</protein>
<evidence type="ECO:0000256" key="7">
    <source>
        <dbReference type="SAM" id="Coils"/>
    </source>
</evidence>
<evidence type="ECO:0000256" key="5">
    <source>
        <dbReference type="ARBA" id="ARBA00023016"/>
    </source>
</evidence>
<keyword evidence="5" id="KW-0346">Stress response</keyword>
<evidence type="ECO:0000256" key="4">
    <source>
        <dbReference type="ARBA" id="ARBA00022490"/>
    </source>
</evidence>
<dbReference type="InterPro" id="IPR013805">
    <property type="entry name" value="GrpE_CC"/>
</dbReference>
<dbReference type="AlphaFoldDB" id="A0A645BDU5"/>
<dbReference type="SUPFAM" id="SSF51064">
    <property type="entry name" value="Head domain of nucleotide exchange factor GrpE"/>
    <property type="match status" value="1"/>
</dbReference>
<gene>
    <name evidence="8" type="primary">grpE_35</name>
    <name evidence="8" type="ORF">SDC9_108211</name>
</gene>
<comment type="subcellular location">
    <subcellularLocation>
        <location evidence="1">Cytoplasm</location>
    </subcellularLocation>
</comment>
<dbReference type="Pfam" id="PF01025">
    <property type="entry name" value="GrpE"/>
    <property type="match status" value="1"/>
</dbReference>
<keyword evidence="6" id="KW-0143">Chaperone</keyword>
<dbReference type="GO" id="GO:0005737">
    <property type="term" value="C:cytoplasm"/>
    <property type="evidence" value="ECO:0007669"/>
    <property type="project" value="UniProtKB-SubCell"/>
</dbReference>
<dbReference type="GO" id="GO:0051082">
    <property type="term" value="F:unfolded protein binding"/>
    <property type="evidence" value="ECO:0007669"/>
    <property type="project" value="TreeGrafter"/>
</dbReference>
<proteinExistence type="inferred from homology"/>